<gene>
    <name evidence="3" type="ORF">KUTeg_010938</name>
</gene>
<feature type="compositionally biased region" description="Basic and acidic residues" evidence="1">
    <location>
        <begin position="88"/>
        <end position="101"/>
    </location>
</feature>
<reference evidence="3 4" key="1">
    <citation type="submission" date="2022-12" db="EMBL/GenBank/DDBJ databases">
        <title>Chromosome-level genome of Tegillarca granosa.</title>
        <authorList>
            <person name="Kim J."/>
        </authorList>
    </citation>
    <scope>NUCLEOTIDE SEQUENCE [LARGE SCALE GENOMIC DNA]</scope>
    <source>
        <strain evidence="3">Teg-2019</strain>
        <tissue evidence="3">Adductor muscle</tissue>
    </source>
</reference>
<evidence type="ECO:0000313" key="4">
    <source>
        <dbReference type="Proteomes" id="UP001217089"/>
    </source>
</evidence>
<keyword evidence="2" id="KW-0812">Transmembrane</keyword>
<dbReference type="EMBL" id="JARBDR010000496">
    <property type="protein sequence ID" value="KAJ8311583.1"/>
    <property type="molecule type" value="Genomic_DNA"/>
</dbReference>
<feature type="transmembrane region" description="Helical" evidence="2">
    <location>
        <begin position="37"/>
        <end position="57"/>
    </location>
</feature>
<protein>
    <submittedName>
        <fullName evidence="3">Uncharacterized protein</fullName>
    </submittedName>
</protein>
<keyword evidence="2" id="KW-0472">Membrane</keyword>
<comment type="caution">
    <text evidence="3">The sequence shown here is derived from an EMBL/GenBank/DDBJ whole genome shotgun (WGS) entry which is preliminary data.</text>
</comment>
<dbReference type="Proteomes" id="UP001217089">
    <property type="component" value="Unassembled WGS sequence"/>
</dbReference>
<feature type="region of interest" description="Disordered" evidence="1">
    <location>
        <begin position="73"/>
        <end position="101"/>
    </location>
</feature>
<evidence type="ECO:0000256" key="2">
    <source>
        <dbReference type="SAM" id="Phobius"/>
    </source>
</evidence>
<feature type="compositionally biased region" description="Gly residues" evidence="1">
    <location>
        <begin position="127"/>
        <end position="139"/>
    </location>
</feature>
<proteinExistence type="predicted"/>
<feature type="compositionally biased region" description="Gly residues" evidence="1">
    <location>
        <begin position="73"/>
        <end position="87"/>
    </location>
</feature>
<evidence type="ECO:0000256" key="1">
    <source>
        <dbReference type="SAM" id="MobiDB-lite"/>
    </source>
</evidence>
<organism evidence="3 4">
    <name type="scientific">Tegillarca granosa</name>
    <name type="common">Malaysian cockle</name>
    <name type="synonym">Anadara granosa</name>
    <dbReference type="NCBI Taxonomy" id="220873"/>
    <lineage>
        <taxon>Eukaryota</taxon>
        <taxon>Metazoa</taxon>
        <taxon>Spiralia</taxon>
        <taxon>Lophotrochozoa</taxon>
        <taxon>Mollusca</taxon>
        <taxon>Bivalvia</taxon>
        <taxon>Autobranchia</taxon>
        <taxon>Pteriomorphia</taxon>
        <taxon>Arcoida</taxon>
        <taxon>Arcoidea</taxon>
        <taxon>Arcidae</taxon>
        <taxon>Tegillarca</taxon>
    </lineage>
</organism>
<keyword evidence="2" id="KW-1133">Transmembrane helix</keyword>
<sequence length="218" mass="23060">MNISGSLSFSATVQYINHTADPYAGAVIPGLSHRDTALLAGILTGLAAFLFLALPILCCLCPLPCACCGGGAGGKGGKGGKSGGGRGGTERSMEGDYDSRWRQGGEADWEGLDVQRLEQQLEYHGRGNGSGLNTFGGGETMQHGSSRMMHENSGLANDGVIEYETTRQITIESIGVPDVTTQRTFEAMASGLPQQEYIYETAMRQQHIDGGVERIRLG</sequence>
<accession>A0ABQ9F2F0</accession>
<evidence type="ECO:0000313" key="3">
    <source>
        <dbReference type="EMBL" id="KAJ8311583.1"/>
    </source>
</evidence>
<keyword evidence="4" id="KW-1185">Reference proteome</keyword>
<feature type="region of interest" description="Disordered" evidence="1">
    <location>
        <begin position="127"/>
        <end position="146"/>
    </location>
</feature>
<name>A0ABQ9F2F0_TEGGR</name>